<dbReference type="CDD" id="cd05921">
    <property type="entry name" value="FCS"/>
    <property type="match status" value="1"/>
</dbReference>
<proteinExistence type="predicted"/>
<dbReference type="PANTHER" id="PTHR24096">
    <property type="entry name" value="LONG-CHAIN-FATTY-ACID--COA LIGASE"/>
    <property type="match status" value="1"/>
</dbReference>
<reference evidence="3 4" key="1">
    <citation type="journal article" date="2005" name="DNA Res.">
        <title>Complete genome sequence of the facultative anaerobic magnetotactic bacterium Magnetospirillum sp. strain AMB-1.</title>
        <authorList>
            <person name="Matsunaga T."/>
            <person name="Okamura Y."/>
            <person name="Fukuda Y."/>
            <person name="Wahyudi A.T."/>
            <person name="Murase Y."/>
            <person name="Takeyama H."/>
        </authorList>
    </citation>
    <scope>NUCLEOTIDE SEQUENCE [LARGE SCALE GENOMIC DNA]</scope>
    <source>
        <strain evidence="4">ATCC 700264 / AMB-1</strain>
    </source>
</reference>
<feature type="region of interest" description="Disordered" evidence="1">
    <location>
        <begin position="1"/>
        <end position="26"/>
    </location>
</feature>
<evidence type="ECO:0000259" key="2">
    <source>
        <dbReference type="Pfam" id="PF00501"/>
    </source>
</evidence>
<keyword evidence="4" id="KW-1185">Reference proteome</keyword>
<keyword evidence="3" id="KW-0436">Ligase</keyword>
<evidence type="ECO:0000313" key="3">
    <source>
        <dbReference type="EMBL" id="BAE50829.1"/>
    </source>
</evidence>
<dbReference type="InterPro" id="IPR000873">
    <property type="entry name" value="AMP-dep_synth/lig_dom"/>
</dbReference>
<feature type="domain" description="AMP-dependent synthetase/ligase" evidence="2">
    <location>
        <begin position="79"/>
        <end position="455"/>
    </location>
</feature>
<dbReference type="Proteomes" id="UP000007058">
    <property type="component" value="Chromosome"/>
</dbReference>
<dbReference type="GO" id="GO:0016405">
    <property type="term" value="F:CoA-ligase activity"/>
    <property type="evidence" value="ECO:0007669"/>
    <property type="project" value="TreeGrafter"/>
</dbReference>
<dbReference type="HOGENOM" id="CLU_462235_0_0_5"/>
<name>Q2W5P6_PARM1</name>
<dbReference type="InterPro" id="IPR042099">
    <property type="entry name" value="ANL_N_sf"/>
</dbReference>
<dbReference type="KEGG" id="mag:amb2025"/>
<sequence length="644" mass="70611">MTTGSVRPISACRRPRREDKKSGPLKAAREVTMNSVAWAPINFAPARVEVEKLEDGAFIIRSPDSLKPYSRCLGDLLVHWAERIPNQTFLAQRDGDGWRRVTWAETLKKVEAIGQSLLDRGLNKNRPVMILSDNSIDHALLALAAMHVSVPVSPISPAYSLISQDHSKLRYIADLLKPGLVYASDGARFADALVIPELARVEVVTSTNPIACGVTFDTLLAATPGPEVENAFANVRPTTVAKILFTSGSTDMPKGVINTQKMLCSNQQAIRQAWPFLLESHPVLVDWLPWNHTFGGNHNFNMMLRHGGTLYIDEGKPMPGLVEKTAANLKEVSPTLYFNVPRGFDMLIPMLEKDDELRNSFFKNLKIIFYAGAALPQNLWEKMEQLSIRTLGHKVRMVSSWGSTETSPMITTVHFDIPRAGIIGLPAPGCEVKMIPNGGKLEMRIKGPNITPGYFKRADLTAKAFDEDGWYMIGDAGKLADPDDPSKGIVFDGRVAEDFKLTSGTWVHVGALRLSVIDAAAPVLQDAVITGHDRESVGLLGFASLPGCLRLCPDAAPDTPLKELMKRPEVRDKLLGAMKALAAEGKGTSHRITRALLMDAPPSIDANEITDKGYINQRAVLTNRVHLVEKLYAPGDDPDVIRMG</sequence>
<dbReference type="Pfam" id="PF00501">
    <property type="entry name" value="AMP-binding"/>
    <property type="match status" value="1"/>
</dbReference>
<dbReference type="SUPFAM" id="SSF56801">
    <property type="entry name" value="Acetyl-CoA synthetase-like"/>
    <property type="match status" value="1"/>
</dbReference>
<dbReference type="EMBL" id="AP007255">
    <property type="protein sequence ID" value="BAE50829.1"/>
    <property type="molecule type" value="Genomic_DNA"/>
</dbReference>
<evidence type="ECO:0000313" key="4">
    <source>
        <dbReference type="Proteomes" id="UP000007058"/>
    </source>
</evidence>
<dbReference type="STRING" id="342108.amb2025"/>
<dbReference type="PANTHER" id="PTHR24096:SF420">
    <property type="entry name" value="LONG-CHAIN-FATTY-ACID--COA LIGASE-RELATED"/>
    <property type="match status" value="1"/>
</dbReference>
<accession>Q2W5P6</accession>
<dbReference type="NCBIfam" id="NF009232">
    <property type="entry name" value="PRK12582.1"/>
    <property type="match status" value="1"/>
</dbReference>
<protein>
    <submittedName>
        <fullName evidence="3">Acyl-CoA synthetase (AMP-forming)/AMP-acid ligase II</fullName>
    </submittedName>
</protein>
<gene>
    <name evidence="3" type="ordered locus">amb2025</name>
</gene>
<evidence type="ECO:0000256" key="1">
    <source>
        <dbReference type="SAM" id="MobiDB-lite"/>
    </source>
</evidence>
<dbReference type="Gene3D" id="3.40.50.12780">
    <property type="entry name" value="N-terminal domain of ligase-like"/>
    <property type="match status" value="1"/>
</dbReference>
<dbReference type="AlphaFoldDB" id="Q2W5P6"/>
<organism evidence="3 4">
    <name type="scientific">Paramagnetospirillum magneticum (strain ATCC 700264 / AMB-1)</name>
    <name type="common">Magnetospirillum magneticum</name>
    <dbReference type="NCBI Taxonomy" id="342108"/>
    <lineage>
        <taxon>Bacteria</taxon>
        <taxon>Pseudomonadati</taxon>
        <taxon>Pseudomonadota</taxon>
        <taxon>Alphaproteobacteria</taxon>
        <taxon>Rhodospirillales</taxon>
        <taxon>Magnetospirillaceae</taxon>
        <taxon>Paramagnetospirillum</taxon>
    </lineage>
</organism>